<sequence length="146" mass="17709">MQYEDNKEKKVAYRKSNFLIQNYKKRVKIITYIYQFELFDRKVSCEEIFKNNDLDKWDIAALELIEQKYDTFVKIASKFTDEDWEWKRILPLTRAIIIFGEYELLSKDAKIVINEMVNIAKIFIPNDDYKFVNKILDLISKRVFNK</sequence>
<dbReference type="RefSeq" id="WP_169580406.1">
    <property type="nucleotide sequence ID" value="NZ_CP051480.1"/>
</dbReference>
<feature type="domain" description="NusB/RsmB/TIM44" evidence="2">
    <location>
        <begin position="72"/>
        <end position="140"/>
    </location>
</feature>
<dbReference type="Proteomes" id="UP000501728">
    <property type="component" value="Chromosome"/>
</dbReference>
<accession>A0A858U2E2</accession>
<dbReference type="Pfam" id="PF01029">
    <property type="entry name" value="NusB"/>
    <property type="match status" value="1"/>
</dbReference>
<dbReference type="SUPFAM" id="SSF48013">
    <property type="entry name" value="NusB-like"/>
    <property type="match status" value="1"/>
</dbReference>
<dbReference type="InterPro" id="IPR006027">
    <property type="entry name" value="NusB_RsmB_TIM44"/>
</dbReference>
<dbReference type="EMBL" id="CP051480">
    <property type="protein sequence ID" value="QJG66582.1"/>
    <property type="molecule type" value="Genomic_DNA"/>
</dbReference>
<keyword evidence="1" id="KW-0694">RNA-binding</keyword>
<dbReference type="GO" id="GO:0006355">
    <property type="term" value="P:regulation of DNA-templated transcription"/>
    <property type="evidence" value="ECO:0007669"/>
    <property type="project" value="InterPro"/>
</dbReference>
<dbReference type="AlphaFoldDB" id="A0A858U2E2"/>
<evidence type="ECO:0000313" key="4">
    <source>
        <dbReference type="Proteomes" id="UP000501728"/>
    </source>
</evidence>
<dbReference type="GO" id="GO:0003723">
    <property type="term" value="F:RNA binding"/>
    <property type="evidence" value="ECO:0007669"/>
    <property type="project" value="UniProtKB-KW"/>
</dbReference>
<protein>
    <submittedName>
        <fullName evidence="3">Transcription antitermination protein NusB</fullName>
    </submittedName>
</protein>
<dbReference type="KEGG" id="mphn:HGG64_02615"/>
<dbReference type="Gene3D" id="1.10.940.10">
    <property type="entry name" value="NusB-like"/>
    <property type="match status" value="1"/>
</dbReference>
<name>A0A858U2E2_9MOLU</name>
<gene>
    <name evidence="3" type="ORF">HGG64_02615</name>
</gene>
<evidence type="ECO:0000259" key="2">
    <source>
        <dbReference type="Pfam" id="PF01029"/>
    </source>
</evidence>
<organism evidence="3 4">
    <name type="scientific">Mycoplasma phocoeninasale</name>
    <dbReference type="NCBI Taxonomy" id="2726117"/>
    <lineage>
        <taxon>Bacteria</taxon>
        <taxon>Bacillati</taxon>
        <taxon>Mycoplasmatota</taxon>
        <taxon>Mollicutes</taxon>
        <taxon>Mycoplasmataceae</taxon>
        <taxon>Mycoplasma</taxon>
    </lineage>
</organism>
<evidence type="ECO:0000313" key="3">
    <source>
        <dbReference type="EMBL" id="QJG66582.1"/>
    </source>
</evidence>
<proteinExistence type="predicted"/>
<evidence type="ECO:0000256" key="1">
    <source>
        <dbReference type="ARBA" id="ARBA00022884"/>
    </source>
</evidence>
<keyword evidence="4" id="KW-1185">Reference proteome</keyword>
<dbReference type="InterPro" id="IPR035926">
    <property type="entry name" value="NusB-like_sf"/>
</dbReference>
<reference evidence="3 4" key="1">
    <citation type="submission" date="2020-04" db="EMBL/GenBank/DDBJ databases">
        <title>Novel Mycoplasma species detected in Phocoena phocoena (harbor porpoise) from the USA.</title>
        <authorList>
            <person name="Volokhov D.V."/>
        </authorList>
    </citation>
    <scope>NUCLEOTIDE SEQUENCE [LARGE SCALE GENOMIC DNA]</scope>
    <source>
        <strain evidence="3 4">C264-NAS</strain>
    </source>
</reference>